<dbReference type="Proteomes" id="UP000026961">
    <property type="component" value="Chromosome 2"/>
</dbReference>
<dbReference type="eggNOG" id="KOG2574">
    <property type="taxonomic scope" value="Eukaryota"/>
</dbReference>
<dbReference type="Gramene" id="OGLUM02G31880.2">
    <property type="protein sequence ID" value="OGLUM02G31880.2"/>
    <property type="gene ID" value="OGLUM02G31880"/>
</dbReference>
<dbReference type="PROSITE" id="PS51358">
    <property type="entry name" value="NOP"/>
    <property type="match status" value="1"/>
</dbReference>
<reference evidence="5" key="2">
    <citation type="submission" date="2018-05" db="EMBL/GenBank/DDBJ databases">
        <title>OgluRS3 (Oryza glumaepatula Reference Sequence Version 3).</title>
        <authorList>
            <person name="Zhang J."/>
            <person name="Kudrna D."/>
            <person name="Lee S."/>
            <person name="Talag J."/>
            <person name="Welchert J."/>
            <person name="Wing R.A."/>
        </authorList>
    </citation>
    <scope>NUCLEOTIDE SEQUENCE [LARGE SCALE GENOMIC DNA]</scope>
</reference>
<dbReference type="STRING" id="40148.A0A0D9YXS6"/>
<dbReference type="PANTHER" id="PTHR13904">
    <property type="entry name" value="PRE-MRNA SPLICING FACTOR PRP31"/>
    <property type="match status" value="1"/>
</dbReference>
<dbReference type="GO" id="GO:0046540">
    <property type="term" value="C:U4/U6 x U5 tri-snRNP complex"/>
    <property type="evidence" value="ECO:0007669"/>
    <property type="project" value="InterPro"/>
</dbReference>
<dbReference type="EnsemblPlants" id="OGLUM02G31880.2">
    <property type="protein sequence ID" value="OGLUM02G31880.2"/>
    <property type="gene ID" value="OGLUM02G31880"/>
</dbReference>
<dbReference type="Pfam" id="PF01798">
    <property type="entry name" value="Nop"/>
    <property type="match status" value="1"/>
</dbReference>
<dbReference type="Gene3D" id="1.10.287.4070">
    <property type="match status" value="1"/>
</dbReference>
<dbReference type="SUPFAM" id="SSF89124">
    <property type="entry name" value="Nop domain"/>
    <property type="match status" value="1"/>
</dbReference>
<dbReference type="HOGENOM" id="CLU_026337_2_0_1"/>
<name>A0A0D9YXS6_9ORYZ</name>
<protein>
    <recommendedName>
        <fullName evidence="4">Nop domain-containing protein</fullName>
    </recommendedName>
</protein>
<accession>A0A0D9YXS6</accession>
<dbReference type="AlphaFoldDB" id="A0A0D9YXS6"/>
<evidence type="ECO:0000313" key="6">
    <source>
        <dbReference type="Proteomes" id="UP000026961"/>
    </source>
</evidence>
<dbReference type="InterPro" id="IPR019175">
    <property type="entry name" value="Prp31_C"/>
</dbReference>
<evidence type="ECO:0000256" key="3">
    <source>
        <dbReference type="ARBA" id="ARBA00023274"/>
    </source>
</evidence>
<comment type="subcellular location">
    <subcellularLocation>
        <location evidence="1">Nucleus</location>
    </subcellularLocation>
</comment>
<keyword evidence="2" id="KW-0539">Nucleus</keyword>
<dbReference type="InterPro" id="IPR042239">
    <property type="entry name" value="Nop_C"/>
</dbReference>
<dbReference type="Gene3D" id="1.10.246.90">
    <property type="entry name" value="Nop domain"/>
    <property type="match status" value="1"/>
</dbReference>
<dbReference type="PANTHER" id="PTHR13904:SF0">
    <property type="entry name" value="U4_U6 SMALL NUCLEAR RIBONUCLEOPROTEIN PRP31"/>
    <property type="match status" value="1"/>
</dbReference>
<dbReference type="FunFam" id="1.10.246.90:FF:000002">
    <property type="entry name" value="U4/U6 small nuclear ribonucleoprotein Prp31"/>
    <property type="match status" value="1"/>
</dbReference>
<dbReference type="InterPro" id="IPR027105">
    <property type="entry name" value="Prp31"/>
</dbReference>
<evidence type="ECO:0000256" key="2">
    <source>
        <dbReference type="ARBA" id="ARBA00023242"/>
    </source>
</evidence>
<dbReference type="GO" id="GO:0071011">
    <property type="term" value="C:precatalytic spliceosome"/>
    <property type="evidence" value="ECO:0007669"/>
    <property type="project" value="TreeGrafter"/>
</dbReference>
<dbReference type="InterPro" id="IPR036070">
    <property type="entry name" value="Nop_dom_sf"/>
</dbReference>
<evidence type="ECO:0000313" key="5">
    <source>
        <dbReference type="EnsemblPlants" id="OGLUM02G31880.2"/>
    </source>
</evidence>
<dbReference type="Pfam" id="PF09785">
    <property type="entry name" value="Prp31_C"/>
    <property type="match status" value="1"/>
</dbReference>
<reference evidence="5" key="1">
    <citation type="submission" date="2015-04" db="UniProtKB">
        <authorList>
            <consortium name="EnsemblPlants"/>
        </authorList>
    </citation>
    <scope>IDENTIFICATION</scope>
</reference>
<organism evidence="5">
    <name type="scientific">Oryza glumipatula</name>
    <dbReference type="NCBI Taxonomy" id="40148"/>
    <lineage>
        <taxon>Eukaryota</taxon>
        <taxon>Viridiplantae</taxon>
        <taxon>Streptophyta</taxon>
        <taxon>Embryophyta</taxon>
        <taxon>Tracheophyta</taxon>
        <taxon>Spermatophyta</taxon>
        <taxon>Magnoliopsida</taxon>
        <taxon>Liliopsida</taxon>
        <taxon>Poales</taxon>
        <taxon>Poaceae</taxon>
        <taxon>BOP clade</taxon>
        <taxon>Oryzoideae</taxon>
        <taxon>Oryzeae</taxon>
        <taxon>Oryzinae</taxon>
        <taxon>Oryza</taxon>
    </lineage>
</organism>
<dbReference type="GO" id="GO:0000244">
    <property type="term" value="P:spliceosomal tri-snRNP complex assembly"/>
    <property type="evidence" value="ECO:0007669"/>
    <property type="project" value="InterPro"/>
</dbReference>
<sequence>MDLTCVDLKDILPSADIMWIMMTDSIASKEPLSEENLVKTIKACDRALTLDAAKRKSRMGCIAPNLSAIVGSAVASKLMGAAGGLEALAKMPSCNLQLLGAKKKNLSGFSTAASQFRVGYLEQTEVFQSTIPSLRTHACRIISAKSTLAARIDSIRGDPTGKAGHSLLEEICKKIEKLQELPPAKILKPLPVPDCMPKKKRGGCWLRKMKERYAQTDMMKLANRMQFGVPEESSLGDGLGKGYGLLGQAGSGKLCLLAGQSRLAAKAAKRFKARSCDRSESRSGLTSTLAFTPVQGMELSNPLVHNDHSVSGTQSTYFSDVGTFSSIRGKDAIPIQSSEIQNPGV</sequence>
<keyword evidence="6" id="KW-1185">Reference proteome</keyword>
<evidence type="ECO:0000256" key="1">
    <source>
        <dbReference type="ARBA" id="ARBA00004123"/>
    </source>
</evidence>
<keyword evidence="3" id="KW-0687">Ribonucleoprotein</keyword>
<dbReference type="GO" id="GO:0005687">
    <property type="term" value="C:U4 snRNP"/>
    <property type="evidence" value="ECO:0007669"/>
    <property type="project" value="TreeGrafter"/>
</dbReference>
<feature type="domain" description="Nop" evidence="4">
    <location>
        <begin position="62"/>
        <end position="180"/>
    </location>
</feature>
<evidence type="ECO:0000259" key="4">
    <source>
        <dbReference type="PROSITE" id="PS51358"/>
    </source>
</evidence>
<proteinExistence type="predicted"/>
<dbReference type="InterPro" id="IPR002687">
    <property type="entry name" value="Nop_dom"/>
</dbReference>